<sequence>MASEFDNEKVISTYQQHADELPPKEIDDLILIKSVRQQHTSRRWWSYIGAAACVGLLAILVPWNNKETLKDINELKSYELQDTKSDEKIRQIQGVTPDIQSEIFLGAPAAESLSNSQRMATKIIAPEPVSMENPFANIQDLLERGETIKAKQQLKKLLEERPELTDTLPSALKSLLSDNHKKRVPPSYTE</sequence>
<reference evidence="3 4" key="1">
    <citation type="submission" date="2016-05" db="EMBL/GenBank/DDBJ databases">
        <title>Genomic Taxonomy of the Vibrionaceae.</title>
        <authorList>
            <person name="Gomez-Gil B."/>
            <person name="Enciso-Ibarra J."/>
        </authorList>
    </citation>
    <scope>NUCLEOTIDE SEQUENCE [LARGE SCALE GENOMIC DNA]</scope>
    <source>
        <strain evidence="3 4">CAIM 1920</strain>
    </source>
</reference>
<accession>A0A1C3EM66</accession>
<keyword evidence="2" id="KW-1133">Transmembrane helix</keyword>
<evidence type="ECO:0000313" key="4">
    <source>
        <dbReference type="Proteomes" id="UP000094936"/>
    </source>
</evidence>
<evidence type="ECO:0000313" key="3">
    <source>
        <dbReference type="EMBL" id="ODA34347.1"/>
    </source>
</evidence>
<dbReference type="Proteomes" id="UP000094936">
    <property type="component" value="Unassembled WGS sequence"/>
</dbReference>
<organism evidence="3 4">
    <name type="scientific">Veronia pacifica</name>
    <dbReference type="NCBI Taxonomy" id="1080227"/>
    <lineage>
        <taxon>Bacteria</taxon>
        <taxon>Pseudomonadati</taxon>
        <taxon>Pseudomonadota</taxon>
        <taxon>Gammaproteobacteria</taxon>
        <taxon>Vibrionales</taxon>
        <taxon>Vibrionaceae</taxon>
        <taxon>Veronia</taxon>
    </lineage>
</organism>
<keyword evidence="4" id="KW-1185">Reference proteome</keyword>
<proteinExistence type="predicted"/>
<dbReference type="OrthoDB" id="5917104at2"/>
<gene>
    <name evidence="3" type="ORF">A8L45_06375</name>
</gene>
<dbReference type="AlphaFoldDB" id="A0A1C3EM66"/>
<dbReference type="STRING" id="1080227.A8L45_06375"/>
<protein>
    <submittedName>
        <fullName evidence="3">Uncharacterized protein</fullName>
    </submittedName>
</protein>
<feature type="region of interest" description="Disordered" evidence="1">
    <location>
        <begin position="171"/>
        <end position="190"/>
    </location>
</feature>
<keyword evidence="2" id="KW-0812">Transmembrane</keyword>
<feature type="transmembrane region" description="Helical" evidence="2">
    <location>
        <begin position="44"/>
        <end position="63"/>
    </location>
</feature>
<comment type="caution">
    <text evidence="3">The sequence shown here is derived from an EMBL/GenBank/DDBJ whole genome shotgun (WGS) entry which is preliminary data.</text>
</comment>
<dbReference type="EMBL" id="LYBM01000008">
    <property type="protein sequence ID" value="ODA34347.1"/>
    <property type="molecule type" value="Genomic_DNA"/>
</dbReference>
<keyword evidence="2" id="KW-0472">Membrane</keyword>
<evidence type="ECO:0000256" key="1">
    <source>
        <dbReference type="SAM" id="MobiDB-lite"/>
    </source>
</evidence>
<dbReference type="RefSeq" id="WP_068900388.1">
    <property type="nucleotide sequence ID" value="NZ_JBHUIF010000004.1"/>
</dbReference>
<evidence type="ECO:0000256" key="2">
    <source>
        <dbReference type="SAM" id="Phobius"/>
    </source>
</evidence>
<name>A0A1C3EM66_9GAMM</name>